<keyword evidence="3" id="KW-1185">Reference proteome</keyword>
<feature type="region of interest" description="Disordered" evidence="1">
    <location>
        <begin position="1"/>
        <end position="178"/>
    </location>
</feature>
<evidence type="ECO:0000313" key="3">
    <source>
        <dbReference type="Proteomes" id="UP001629367"/>
    </source>
</evidence>
<feature type="compositionally biased region" description="Low complexity" evidence="1">
    <location>
        <begin position="362"/>
        <end position="379"/>
    </location>
</feature>
<comment type="caution">
    <text evidence="2">The sequence shown here is derived from an EMBL/GenBank/DDBJ whole genome shotgun (WGS) entry which is preliminary data.</text>
</comment>
<feature type="compositionally biased region" description="Polar residues" evidence="1">
    <location>
        <begin position="93"/>
        <end position="107"/>
    </location>
</feature>
<feature type="compositionally biased region" description="Low complexity" evidence="1">
    <location>
        <begin position="108"/>
        <end position="119"/>
    </location>
</feature>
<evidence type="ECO:0000313" key="2">
    <source>
        <dbReference type="EMBL" id="MFM0591807.1"/>
    </source>
</evidence>
<dbReference type="RefSeq" id="WP_408208563.1">
    <property type="nucleotide sequence ID" value="NZ_JAQQBZ010000001.1"/>
</dbReference>
<dbReference type="EMBL" id="JAQQBZ010000001">
    <property type="protein sequence ID" value="MFM0591807.1"/>
    <property type="molecule type" value="Genomic_DNA"/>
</dbReference>
<proteinExistence type="predicted"/>
<accession>A0ABW9D1W6</accession>
<organism evidence="2 3">
    <name type="scientific">Paraburkholderia dilworthii</name>
    <dbReference type="NCBI Taxonomy" id="948106"/>
    <lineage>
        <taxon>Bacteria</taxon>
        <taxon>Pseudomonadati</taxon>
        <taxon>Pseudomonadota</taxon>
        <taxon>Betaproteobacteria</taxon>
        <taxon>Burkholderiales</taxon>
        <taxon>Burkholderiaceae</taxon>
        <taxon>Paraburkholderia</taxon>
    </lineage>
</organism>
<feature type="compositionally biased region" description="Polar residues" evidence="1">
    <location>
        <begin position="75"/>
        <end position="84"/>
    </location>
</feature>
<feature type="region of interest" description="Disordered" evidence="1">
    <location>
        <begin position="352"/>
        <end position="386"/>
    </location>
</feature>
<gene>
    <name evidence="2" type="ORF">PQQ68_02180</name>
</gene>
<evidence type="ECO:0000256" key="1">
    <source>
        <dbReference type="SAM" id="MobiDB-lite"/>
    </source>
</evidence>
<feature type="compositionally biased region" description="Low complexity" evidence="1">
    <location>
        <begin position="153"/>
        <end position="169"/>
    </location>
</feature>
<protein>
    <submittedName>
        <fullName evidence="2">Uncharacterized protein</fullName>
    </submittedName>
</protein>
<sequence length="386" mass="38785">MRQSDGNGSKGPKPLNAKSDPVFHPPTPRYDPGHGAVGSGRPPPLPIGMHSSSPVLSPMTPPPHSSPERAATPPVNRSQNSAETLSPMRSPPLNRSSGTGLTPMQHNPSSGSSSPVLSPMLHRPSGSEASGPRPDHVAIDLAPSQPLHPPVQPLVQQGGQQAIQQVAQPPASPETTRQKVGKFAPLVDGLAAGASLVASRVVPASVASTASGAVSGVLWGGAAGLSEASNTQPASRLASFGNFMNFSAGALSTASVFNTDSTQTNLGYASSAAWGLSAVTSMAHAALDGTRGRFSRGLQIASGVANLAAAGLSAASVRASSENDTTSAAWYGTASSLSWMAGAAFAYGSARTASNPSPRVVPALPSESSSLRSGSAGRSFGTIQSV</sequence>
<reference evidence="2 3" key="1">
    <citation type="journal article" date="2024" name="Chem. Sci.">
        <title>Discovery of megapolipeptins by genome mining of a Burkholderiales bacteria collection.</title>
        <authorList>
            <person name="Paulo B.S."/>
            <person name="Recchia M.J.J."/>
            <person name="Lee S."/>
            <person name="Fergusson C.H."/>
            <person name="Romanowski S.B."/>
            <person name="Hernandez A."/>
            <person name="Krull N."/>
            <person name="Liu D.Y."/>
            <person name="Cavanagh H."/>
            <person name="Bos A."/>
            <person name="Gray C.A."/>
            <person name="Murphy B.T."/>
            <person name="Linington R.G."/>
            <person name="Eustaquio A.S."/>
        </authorList>
    </citation>
    <scope>NUCLEOTIDE SEQUENCE [LARGE SCALE GENOMIC DNA]</scope>
    <source>
        <strain evidence="2 3">RL17-335-BIF-A</strain>
    </source>
</reference>
<name>A0ABW9D1W6_9BURK</name>
<dbReference type="Proteomes" id="UP001629367">
    <property type="component" value="Unassembled WGS sequence"/>
</dbReference>